<dbReference type="OrthoDB" id="3141740at2759"/>
<dbReference type="GO" id="GO:0016787">
    <property type="term" value="F:hydrolase activity"/>
    <property type="evidence" value="ECO:0007669"/>
    <property type="project" value="UniProtKB-KW"/>
</dbReference>
<dbReference type="EC" id="3.1.1.-" evidence="3"/>
<evidence type="ECO:0000256" key="1">
    <source>
        <dbReference type="ARBA" id="ARBA00005964"/>
    </source>
</evidence>
<dbReference type="Pfam" id="PF00135">
    <property type="entry name" value="COesterase"/>
    <property type="match status" value="1"/>
</dbReference>
<dbReference type="InterPro" id="IPR029058">
    <property type="entry name" value="AB_hydrolase_fold"/>
</dbReference>
<dbReference type="EMBL" id="CAJMWQ010000582">
    <property type="protein sequence ID" value="CAE6364672.1"/>
    <property type="molecule type" value="Genomic_DNA"/>
</dbReference>
<sequence length="570" mass="60890">MFIPNLIRAVSLLGIATTLADASPVPTFGHGSSNLPNAIGILCTLPIVRKLCRKDTGEVDVLTPIGMARGLQTTSTSSRFVVKYASASRWGLPEKANAWNIPNNDVNKMPPMCPQPNVAASKYSEDCLYMAIYTPVPSPSMLSSVPVLVWIHGGSFEVGSASDPGLDGAALAKATNSIVVVPQYRLGALGLVPPASMTGNSNLAVRDIITGLQFIRQVLPSFGGDINKITVSGQSSGAQMVRALLGTPSASSLFSYGALHSDTMDYGFYKPETITNLQNQLYTNTTGPLAACSDSACQMAISVSDIISAQEQMRNEVQLMYPVTASGSPIRPVHDGQLLQFTMTGNSFPSVTKPVLVMTVKDEAGNSIGTNLPPGLPSEYFNGTVSQFYGASRSLTIVVSENYNPQSYGAQAGYSNNDDNTRNAITQLFTDGYWRCPSWTFSRSWASKGGIVYTGEFQTGATYSSNQNNNYCKQSGMVCHQDDIYILFGTTPSPTPAQTALTQEIQSRYSSFVRSGNPNPSSSSYATWAQSGNTDVAALKLGGTGNRAPEACDPTFWGTQVLYDYQVYGL</sequence>
<dbReference type="Gene3D" id="3.40.50.1820">
    <property type="entry name" value="alpha/beta hydrolase"/>
    <property type="match status" value="1"/>
</dbReference>
<protein>
    <recommendedName>
        <fullName evidence="3">Carboxylic ester hydrolase</fullName>
        <ecNumber evidence="3">3.1.1.-</ecNumber>
    </recommendedName>
</protein>
<organism evidence="5 6">
    <name type="scientific">Rhizoctonia solani</name>
    <dbReference type="NCBI Taxonomy" id="456999"/>
    <lineage>
        <taxon>Eukaryota</taxon>
        <taxon>Fungi</taxon>
        <taxon>Dikarya</taxon>
        <taxon>Basidiomycota</taxon>
        <taxon>Agaricomycotina</taxon>
        <taxon>Agaricomycetes</taxon>
        <taxon>Cantharellales</taxon>
        <taxon>Ceratobasidiaceae</taxon>
        <taxon>Rhizoctonia</taxon>
    </lineage>
</organism>
<comment type="similarity">
    <text evidence="1 3">Belongs to the type-B carboxylesterase/lipase family.</text>
</comment>
<name>A0A8H2WFB3_9AGAM</name>
<evidence type="ECO:0000256" key="3">
    <source>
        <dbReference type="RuleBase" id="RU361235"/>
    </source>
</evidence>
<keyword evidence="3" id="KW-0732">Signal</keyword>
<dbReference type="InterPro" id="IPR002018">
    <property type="entry name" value="CarbesteraseB"/>
</dbReference>
<evidence type="ECO:0000256" key="2">
    <source>
        <dbReference type="ARBA" id="ARBA00022801"/>
    </source>
</evidence>
<feature type="chain" id="PRO_5034251625" description="Carboxylic ester hydrolase" evidence="3">
    <location>
        <begin position="23"/>
        <end position="570"/>
    </location>
</feature>
<dbReference type="PROSITE" id="PS00122">
    <property type="entry name" value="CARBOXYLESTERASE_B_1"/>
    <property type="match status" value="1"/>
</dbReference>
<dbReference type="AlphaFoldDB" id="A0A8H2WFB3"/>
<feature type="signal peptide" evidence="3">
    <location>
        <begin position="1"/>
        <end position="22"/>
    </location>
</feature>
<dbReference type="PANTHER" id="PTHR45570">
    <property type="entry name" value="CARBOXYLIC ESTER HYDROLASE"/>
    <property type="match status" value="1"/>
</dbReference>
<keyword evidence="2 3" id="KW-0378">Hydrolase</keyword>
<comment type="caution">
    <text evidence="5">The sequence shown here is derived from an EMBL/GenBank/DDBJ whole genome shotgun (WGS) entry which is preliminary data.</text>
</comment>
<accession>A0A8H2WFB3</accession>
<gene>
    <name evidence="5" type="ORF">RDB_LOCUS13148</name>
</gene>
<dbReference type="PANTHER" id="PTHR45570:SF1">
    <property type="entry name" value="CARBOXYLIC ESTER HYDROLASE"/>
    <property type="match status" value="1"/>
</dbReference>
<dbReference type="SUPFAM" id="SSF53474">
    <property type="entry name" value="alpha/beta-Hydrolases"/>
    <property type="match status" value="1"/>
</dbReference>
<evidence type="ECO:0000313" key="6">
    <source>
        <dbReference type="Proteomes" id="UP000663826"/>
    </source>
</evidence>
<evidence type="ECO:0000259" key="4">
    <source>
        <dbReference type="Pfam" id="PF00135"/>
    </source>
</evidence>
<proteinExistence type="inferred from homology"/>
<feature type="domain" description="Carboxylesterase type B" evidence="4">
    <location>
        <begin position="82"/>
        <end position="546"/>
    </location>
</feature>
<dbReference type="Proteomes" id="UP000663826">
    <property type="component" value="Unassembled WGS sequence"/>
</dbReference>
<reference evidence="5" key="1">
    <citation type="submission" date="2021-01" db="EMBL/GenBank/DDBJ databases">
        <authorList>
            <person name="Kaushik A."/>
        </authorList>
    </citation>
    <scope>NUCLEOTIDE SEQUENCE</scope>
    <source>
        <strain evidence="5">AG1-1B</strain>
    </source>
</reference>
<dbReference type="InterPro" id="IPR019826">
    <property type="entry name" value="Carboxylesterase_B_AS"/>
</dbReference>
<evidence type="ECO:0000313" key="5">
    <source>
        <dbReference type="EMBL" id="CAE6364672.1"/>
    </source>
</evidence>